<reference evidence="1" key="1">
    <citation type="submission" date="2022-04" db="EMBL/GenBank/DDBJ databases">
        <title>Complete genome of Bacillus.</title>
        <authorList>
            <person name="Kong X."/>
            <person name="Hou M."/>
        </authorList>
    </citation>
    <scope>NUCLEOTIDE SEQUENCE</scope>
    <source>
        <strain evidence="1">A78.1</strain>
    </source>
</reference>
<accession>A0ACD3ZX43</accession>
<evidence type="ECO:0000313" key="2">
    <source>
        <dbReference type="Proteomes" id="UP000830837"/>
    </source>
</evidence>
<proteinExistence type="predicted"/>
<dbReference type="EMBL" id="CP096590">
    <property type="protein sequence ID" value="UPV78605.1"/>
    <property type="molecule type" value="Genomic_DNA"/>
</dbReference>
<evidence type="ECO:0000313" key="1">
    <source>
        <dbReference type="EMBL" id="UPV78605.1"/>
    </source>
</evidence>
<protein>
    <submittedName>
        <fullName evidence="1">Uncharacterized protein</fullName>
    </submittedName>
</protein>
<dbReference type="Proteomes" id="UP000830837">
    <property type="component" value="Chromosome"/>
</dbReference>
<organism evidence="1 2">
    <name type="scientific">Bacillus rugosus</name>
    <dbReference type="NCBI Taxonomy" id="2715209"/>
    <lineage>
        <taxon>Bacteria</taxon>
        <taxon>Bacillati</taxon>
        <taxon>Bacillota</taxon>
        <taxon>Bacilli</taxon>
        <taxon>Bacillales</taxon>
        <taxon>Bacillaceae</taxon>
        <taxon>Bacillus</taxon>
    </lineage>
</organism>
<gene>
    <name evidence="1" type="ORF">M0696_17640</name>
</gene>
<sequence>MENKNIFENENVKLRLINLEYDYKEKFASDNEHETKKAKADFEAEVRRIYKEETHQELPKNVEIYTSNELVKKNSNVDTSIRESGYDGTAIYIKDDKQHINQLHIISEGSADNEDWSYNFFGLFLGIDDSQYQATKEFTRNAKKETKDSNDLKTFAMGHSLANNNQVMVQLIDGEFDEVYGVNGAQISVDHLLATDLNLRDKIMHKFHIRRLKDINDIPSEKLKKEIQKYYEDKGVTANITQRISKDDPLYGASGKADFITFGDMKMADTNTSVEGIRNIMDGIPDEDVRAIRKFLQKYKDDYEKGGLDGFVKAASGIDIELIDKVKYTDGVLAKANVIYENFDDVKQMYGRIKENLPAFLGFLHTLLGNSGPVVDQLAENGYIDETQKKVIKKELTNINASMRGIESRYEHFIDHLKHGQFTHALKNVGEIVEYVKSILSSVETLDTETKEALKLIVDGHSIVQMLNALSKEKGFSYKGSDIYFTGKSGSGETIKVNISSAVRIYQNGMKIVEDMEDAISKYQKVYSQEIDEDFADKKQAIITAIHHMEENPSHYAFDLQFRLAAGFSHTFDKLEKISVHESLHTGALPANDGIVAELKKQTTEKRDFIKSIRESIEKLFEKEEMISQLFDSSLRRNMKSDFLIFRK</sequence>
<keyword evidence="2" id="KW-1185">Reference proteome</keyword>
<name>A0ACD3ZX43_9BACI</name>